<protein>
    <submittedName>
        <fullName evidence="2">Uncharacterized protein</fullName>
    </submittedName>
</protein>
<dbReference type="EMBL" id="CAWUPB010000903">
    <property type="protein sequence ID" value="CAK7328725.1"/>
    <property type="molecule type" value="Genomic_DNA"/>
</dbReference>
<keyword evidence="3" id="KW-1185">Reference proteome</keyword>
<evidence type="ECO:0000313" key="2">
    <source>
        <dbReference type="EMBL" id="CAK7328725.1"/>
    </source>
</evidence>
<dbReference type="AlphaFoldDB" id="A0AAV1R6U4"/>
<reference evidence="2 3" key="1">
    <citation type="submission" date="2024-01" db="EMBL/GenBank/DDBJ databases">
        <authorList>
            <person name="Waweru B."/>
        </authorList>
    </citation>
    <scope>NUCLEOTIDE SEQUENCE [LARGE SCALE GENOMIC DNA]</scope>
</reference>
<name>A0AAV1R6U4_9ROSI</name>
<comment type="caution">
    <text evidence="2">The sequence shown here is derived from an EMBL/GenBank/DDBJ whole genome shotgun (WGS) entry which is preliminary data.</text>
</comment>
<feature type="region of interest" description="Disordered" evidence="1">
    <location>
        <begin position="1"/>
        <end position="63"/>
    </location>
</feature>
<feature type="compositionally biased region" description="Low complexity" evidence="1">
    <location>
        <begin position="34"/>
        <end position="53"/>
    </location>
</feature>
<gene>
    <name evidence="2" type="ORF">DCAF_LOCUS6458</name>
</gene>
<accession>A0AAV1R6U4</accession>
<organism evidence="2 3">
    <name type="scientific">Dovyalis caffra</name>
    <dbReference type="NCBI Taxonomy" id="77055"/>
    <lineage>
        <taxon>Eukaryota</taxon>
        <taxon>Viridiplantae</taxon>
        <taxon>Streptophyta</taxon>
        <taxon>Embryophyta</taxon>
        <taxon>Tracheophyta</taxon>
        <taxon>Spermatophyta</taxon>
        <taxon>Magnoliopsida</taxon>
        <taxon>eudicotyledons</taxon>
        <taxon>Gunneridae</taxon>
        <taxon>Pentapetalae</taxon>
        <taxon>rosids</taxon>
        <taxon>fabids</taxon>
        <taxon>Malpighiales</taxon>
        <taxon>Salicaceae</taxon>
        <taxon>Flacourtieae</taxon>
        <taxon>Dovyalis</taxon>
    </lineage>
</organism>
<sequence length="137" mass="14139">MEKLDQCPPLPRPEITKSNGLIVQERSKGAGAFSASILSSESPVESSSIGESPPKVDDEDAGNSIFPGILASSRFLLEGADHNVNGSFGISRSGVGDIDCMRNIEEEGGGASGELRLGSRAGDVSTAVVEGSNEAFE</sequence>
<dbReference type="Proteomes" id="UP001314170">
    <property type="component" value="Unassembled WGS sequence"/>
</dbReference>
<evidence type="ECO:0000313" key="3">
    <source>
        <dbReference type="Proteomes" id="UP001314170"/>
    </source>
</evidence>
<proteinExistence type="predicted"/>
<evidence type="ECO:0000256" key="1">
    <source>
        <dbReference type="SAM" id="MobiDB-lite"/>
    </source>
</evidence>